<evidence type="ECO:0000259" key="2">
    <source>
        <dbReference type="Pfam" id="PF04235"/>
    </source>
</evidence>
<dbReference type="InterPro" id="IPR052529">
    <property type="entry name" value="Bact_Transport_Assoc"/>
</dbReference>
<proteinExistence type="predicted"/>
<feature type="domain" description="DUF418" evidence="2">
    <location>
        <begin position="253"/>
        <end position="420"/>
    </location>
</feature>
<feature type="transmembrane region" description="Helical" evidence="1">
    <location>
        <begin position="305"/>
        <end position="331"/>
    </location>
</feature>
<evidence type="ECO:0000313" key="4">
    <source>
        <dbReference type="Proteomes" id="UP000182719"/>
    </source>
</evidence>
<dbReference type="EMBL" id="FOAP01000011">
    <property type="protein sequence ID" value="SEM06065.1"/>
    <property type="molecule type" value="Genomic_DNA"/>
</dbReference>
<gene>
    <name evidence="3" type="ORF">SAMN05444354_1119</name>
</gene>
<feature type="transmembrane region" description="Helical" evidence="1">
    <location>
        <begin position="378"/>
        <end position="401"/>
    </location>
</feature>
<feature type="transmembrane region" description="Helical" evidence="1">
    <location>
        <begin position="72"/>
        <end position="95"/>
    </location>
</feature>
<protein>
    <recommendedName>
        <fullName evidence="2">DUF418 domain-containing protein</fullName>
    </recommendedName>
</protein>
<dbReference type="RefSeq" id="WP_075008291.1">
    <property type="nucleotide sequence ID" value="NZ_FOAP01000011.1"/>
</dbReference>
<accession>A0A1H7VAY8</accession>
<feature type="transmembrane region" description="Helical" evidence="1">
    <location>
        <begin position="272"/>
        <end position="293"/>
    </location>
</feature>
<dbReference type="PANTHER" id="PTHR30590:SF2">
    <property type="entry name" value="INNER MEMBRANE PROTEIN"/>
    <property type="match status" value="1"/>
</dbReference>
<keyword evidence="1" id="KW-0812">Transmembrane</keyword>
<dbReference type="Proteomes" id="UP000182719">
    <property type="component" value="Unassembled WGS sequence"/>
</dbReference>
<keyword evidence="1" id="KW-1133">Transmembrane helix</keyword>
<dbReference type="InterPro" id="IPR007349">
    <property type="entry name" value="DUF418"/>
</dbReference>
<sequence length="437" mass="48059">MDPSPSLAPSDATEIRPASAHERVVFLDVLRGFALCGVFMSNVYMHFSGRYPPPKEGVAPLLPSPVDPAVHALYEFMLAGKAMTLFAFLFGLGFALQMGRAQARGAAVLPLYTRRLTVLLCLGLTHLFGLWYGDILSMYAVAGFLMLLFREFSSKRILVWSLVLILGVPLVLTMLQRFVPLLASSTETVQAVTQQERAQAEAFQKQAQAVFDHGSFLETLRTNAAVHMKRALRPVYFAFLLIPLGKFLLGLLAGRHRLLQEPGQHRPLLRKLLGWGLLVGVVGSSASLAVGALTRAGHIPRGTPWLFFMPTVSEIGVLGLAAFYMAGFALLFQRALWQKRLSVLAPAGQMALTNYLSQTVISLLLFRGYGLGLGSKLGALACLTLIFCLFWVQVGLSHLWLSRFRFGPAEWLWRSLTYGKAQPMRRPPDMTPADAAA</sequence>
<dbReference type="OrthoDB" id="9807744at2"/>
<organism evidence="3 4">
    <name type="scientific">Stigmatella aurantiaca</name>
    <dbReference type="NCBI Taxonomy" id="41"/>
    <lineage>
        <taxon>Bacteria</taxon>
        <taxon>Pseudomonadati</taxon>
        <taxon>Myxococcota</taxon>
        <taxon>Myxococcia</taxon>
        <taxon>Myxococcales</taxon>
        <taxon>Cystobacterineae</taxon>
        <taxon>Archangiaceae</taxon>
        <taxon>Stigmatella</taxon>
    </lineage>
</organism>
<dbReference type="Pfam" id="PF04235">
    <property type="entry name" value="DUF418"/>
    <property type="match status" value="1"/>
</dbReference>
<evidence type="ECO:0000313" key="3">
    <source>
        <dbReference type="EMBL" id="SEM06065.1"/>
    </source>
</evidence>
<dbReference type="PANTHER" id="PTHR30590">
    <property type="entry name" value="INNER MEMBRANE PROTEIN"/>
    <property type="match status" value="1"/>
</dbReference>
<dbReference type="AlphaFoldDB" id="A0A1H7VAY8"/>
<feature type="transmembrane region" description="Helical" evidence="1">
    <location>
        <begin position="131"/>
        <end position="150"/>
    </location>
</feature>
<reference evidence="4" key="1">
    <citation type="submission" date="2016-10" db="EMBL/GenBank/DDBJ databases">
        <authorList>
            <person name="Varghese N."/>
            <person name="Submissions S."/>
        </authorList>
    </citation>
    <scope>NUCLEOTIDE SEQUENCE [LARGE SCALE GENOMIC DNA]</scope>
    <source>
        <strain evidence="4">DSM 17044</strain>
    </source>
</reference>
<feature type="transmembrane region" description="Helical" evidence="1">
    <location>
        <begin position="157"/>
        <end position="175"/>
    </location>
</feature>
<name>A0A1H7VAY8_STIAU</name>
<keyword evidence="1" id="KW-0472">Membrane</keyword>
<keyword evidence="4" id="KW-1185">Reference proteome</keyword>
<feature type="transmembrane region" description="Helical" evidence="1">
    <location>
        <begin position="343"/>
        <end position="366"/>
    </location>
</feature>
<feature type="transmembrane region" description="Helical" evidence="1">
    <location>
        <begin position="235"/>
        <end position="252"/>
    </location>
</feature>
<evidence type="ECO:0000256" key="1">
    <source>
        <dbReference type="SAM" id="Phobius"/>
    </source>
</evidence>